<feature type="transmembrane region" description="Helical" evidence="7">
    <location>
        <begin position="699"/>
        <end position="716"/>
    </location>
</feature>
<evidence type="ECO:0000256" key="6">
    <source>
        <dbReference type="SAM" id="Coils"/>
    </source>
</evidence>
<feature type="transmembrane region" description="Helical" evidence="7">
    <location>
        <begin position="321"/>
        <end position="341"/>
    </location>
</feature>
<feature type="coiled-coil region" evidence="6">
    <location>
        <begin position="260"/>
        <end position="291"/>
    </location>
</feature>
<protein>
    <submittedName>
        <fullName evidence="9">Flagellar protein FlaJ</fullName>
    </submittedName>
</protein>
<gene>
    <name evidence="9" type="ORF">SAMN05192554_107144</name>
</gene>
<dbReference type="PANTHER" id="PTHR35402">
    <property type="entry name" value="INTEGRAL MEMBRANE PROTEIN-RELATED"/>
    <property type="match status" value="1"/>
</dbReference>
<evidence type="ECO:0000313" key="9">
    <source>
        <dbReference type="EMBL" id="SDM79261.1"/>
    </source>
</evidence>
<evidence type="ECO:0000256" key="4">
    <source>
        <dbReference type="ARBA" id="ARBA00022989"/>
    </source>
</evidence>
<evidence type="ECO:0000256" key="2">
    <source>
        <dbReference type="ARBA" id="ARBA00022475"/>
    </source>
</evidence>
<dbReference type="InterPro" id="IPR056569">
    <property type="entry name" value="ArlJ-like"/>
</dbReference>
<dbReference type="PANTHER" id="PTHR35402:SF1">
    <property type="entry name" value="TYPE II SECRETION SYSTEM PROTEIN GSPF DOMAIN-CONTAINING PROTEIN"/>
    <property type="match status" value="1"/>
</dbReference>
<feature type="transmembrane region" description="Helical" evidence="7">
    <location>
        <begin position="420"/>
        <end position="440"/>
    </location>
</feature>
<feature type="transmembrane region" description="Helical" evidence="7">
    <location>
        <begin position="122"/>
        <end position="148"/>
    </location>
</feature>
<dbReference type="Gene3D" id="1.20.81.30">
    <property type="entry name" value="Type II secretion system (T2SS), domain F"/>
    <property type="match status" value="1"/>
</dbReference>
<keyword evidence="4 7" id="KW-1133">Transmembrane helix</keyword>
<dbReference type="Pfam" id="PF00482">
    <property type="entry name" value="T2SSF"/>
    <property type="match status" value="2"/>
</dbReference>
<evidence type="ECO:0000313" key="10">
    <source>
        <dbReference type="Proteomes" id="UP000199370"/>
    </source>
</evidence>
<comment type="subcellular location">
    <subcellularLocation>
        <location evidence="1">Cell membrane</location>
        <topology evidence="1">Multi-pass membrane protein</topology>
    </subcellularLocation>
</comment>
<dbReference type="RefSeq" id="WP_089732681.1">
    <property type="nucleotide sequence ID" value="NZ_FNIA01000007.1"/>
</dbReference>
<feature type="transmembrane region" description="Helical" evidence="7">
    <location>
        <begin position="597"/>
        <end position="623"/>
    </location>
</feature>
<name>A0A1G9W4Z3_9EURY</name>
<accession>A0A1G9W4Z3</accession>
<keyword evidence="3 7" id="KW-0812">Transmembrane</keyword>
<keyword evidence="2" id="KW-1003">Cell membrane</keyword>
<keyword evidence="9" id="KW-0966">Cell projection</keyword>
<evidence type="ECO:0000256" key="3">
    <source>
        <dbReference type="ARBA" id="ARBA00022692"/>
    </source>
</evidence>
<evidence type="ECO:0000259" key="8">
    <source>
        <dbReference type="Pfam" id="PF00482"/>
    </source>
</evidence>
<keyword evidence="5 7" id="KW-0472">Membrane</keyword>
<feature type="domain" description="Type II secretion system protein GspF" evidence="8">
    <location>
        <begin position="181"/>
        <end position="306"/>
    </location>
</feature>
<keyword evidence="6" id="KW-0175">Coiled coil</keyword>
<feature type="transmembrane region" description="Helical" evidence="7">
    <location>
        <begin position="6"/>
        <end position="26"/>
    </location>
</feature>
<reference evidence="9 10" key="1">
    <citation type="submission" date="2016-10" db="EMBL/GenBank/DDBJ databases">
        <authorList>
            <person name="de Groot N.N."/>
        </authorList>
    </citation>
    <scope>NUCLEOTIDE SEQUENCE [LARGE SCALE GENOMIC DNA]</scope>
    <source>
        <strain evidence="10">EB21,IBRC-M 10013,KCTC 4048</strain>
    </source>
</reference>
<dbReference type="Proteomes" id="UP000199370">
    <property type="component" value="Unassembled WGS sequence"/>
</dbReference>
<evidence type="ECO:0000256" key="1">
    <source>
        <dbReference type="ARBA" id="ARBA00004651"/>
    </source>
</evidence>
<keyword evidence="10" id="KW-1185">Reference proteome</keyword>
<dbReference type="EMBL" id="FNIA01000007">
    <property type="protein sequence ID" value="SDM79261.1"/>
    <property type="molecule type" value="Genomic_DNA"/>
</dbReference>
<sequence>MAWTSWIPLVLAIFIVLPVLLAPVSVHADRVVSRFALLIFGTYANRKGRNKAIRKKQLRAAHMPTTYRTYSAKTMLYSAVFAVAGTIMGMYVIWFGLVLLAIDAETIRQTFPPELHFLTDFVGLPSLTVIELFGLMVVTSLTLGVAFAGATYWLRWWYPQYVADERERRIEASLPRTIAFIYALSRSGMEFPKVLRILAENDGIYGESANEVRVAVRNMDMFGQDMITAIQTMARRSPSSQFKEFSENLASVLQSGRSLSTFLEQQYRDFQEEAESQQEKLLDLLATLAEAYVTVLVAGPLFLITILVVMGIAVGNTLEPLRVFVYVILPASNLAFLVYLLSVTDTLSTQRGYEDVDAPVDGLAGVRLSDGAAASNAQTDGGYEQAESSADRTAANRNRLEAYRRFRWLRGKLGNPARTVIERPVTVLWVTLPVALLIVAFRLPQSLTATGLDIRSFDDVLIQTLLFVVGTFAIAFEVHRRRAEAIESAVPDLLDRLASVNEAGMTVVESIERVRRSELGALDVELERVWADIRWGADVETALKRFESRLRTSIISRVVTLTTQAMNASGDLASVLRIAAGQAKSDRRLKRARRQEMLTYMAVVYIAFFVFLFIIVVLSTVLIPNLPDSGTGTVINGTGAGQSGASGVPAVGGIGATGGIDKAEYTLVFFHTTVLQGLLSGFIAGQLSSGDVRTGAKHAAILVALAYACFLLLIPGP</sequence>
<proteinExistence type="predicted"/>
<feature type="transmembrane region" description="Helical" evidence="7">
    <location>
        <begin position="460"/>
        <end position="478"/>
    </location>
</feature>
<dbReference type="STRING" id="996166.SAMN05192554_107144"/>
<keyword evidence="9" id="KW-0282">Flagellum</keyword>
<keyword evidence="9" id="KW-0969">Cilium</keyword>
<evidence type="ECO:0000256" key="5">
    <source>
        <dbReference type="ARBA" id="ARBA00023136"/>
    </source>
</evidence>
<dbReference type="InterPro" id="IPR042094">
    <property type="entry name" value="T2SS_GspF_sf"/>
</dbReference>
<dbReference type="GO" id="GO:0005886">
    <property type="term" value="C:plasma membrane"/>
    <property type="evidence" value="ECO:0007669"/>
    <property type="project" value="UniProtKB-SubCell"/>
</dbReference>
<feature type="domain" description="Type II secretion system protein GspF" evidence="8">
    <location>
        <begin position="494"/>
        <end position="618"/>
    </location>
</feature>
<organism evidence="9 10">
    <name type="scientific">Haloarchaeobius iranensis</name>
    <dbReference type="NCBI Taxonomy" id="996166"/>
    <lineage>
        <taxon>Archaea</taxon>
        <taxon>Methanobacteriati</taxon>
        <taxon>Methanobacteriota</taxon>
        <taxon>Stenosarchaea group</taxon>
        <taxon>Halobacteria</taxon>
        <taxon>Halobacteriales</taxon>
        <taxon>Halorubellaceae</taxon>
        <taxon>Haloarchaeobius</taxon>
    </lineage>
</organism>
<feature type="transmembrane region" description="Helical" evidence="7">
    <location>
        <begin position="668"/>
        <end position="687"/>
    </location>
</feature>
<evidence type="ECO:0000256" key="7">
    <source>
        <dbReference type="SAM" id="Phobius"/>
    </source>
</evidence>
<dbReference type="InterPro" id="IPR018076">
    <property type="entry name" value="T2SS_GspF_dom"/>
</dbReference>
<dbReference type="AlphaFoldDB" id="A0A1G9W4Z3"/>
<dbReference type="OrthoDB" id="12374at2157"/>
<feature type="transmembrane region" description="Helical" evidence="7">
    <location>
        <begin position="76"/>
        <end position="102"/>
    </location>
</feature>
<feature type="transmembrane region" description="Helical" evidence="7">
    <location>
        <begin position="291"/>
        <end position="315"/>
    </location>
</feature>